<dbReference type="PANTHER" id="PTHR33254">
    <property type="entry name" value="4-HYDROXY-4-METHYL-2-OXOGLUTARATE ALDOLASE 3-RELATED"/>
    <property type="match status" value="1"/>
</dbReference>
<accession>A0A2A8D338</accession>
<protein>
    <recommendedName>
        <fullName evidence="10">4-hydroxy-4-methyl-2-oxoglutarate aldolase</fullName>
        <shortName evidence="10">HMG aldolase</shortName>
        <ecNumber evidence="10">4.1.1.112</ecNumber>
        <ecNumber evidence="10">4.1.3.17</ecNumber>
    </recommendedName>
    <alternativeName>
        <fullName evidence="10">Oxaloacetate decarboxylase</fullName>
    </alternativeName>
</protein>
<keyword evidence="12" id="KW-1185">Reference proteome</keyword>
<feature type="binding site" evidence="9">
    <location>
        <position position="96"/>
    </location>
    <ligand>
        <name>substrate</name>
    </ligand>
</feature>
<evidence type="ECO:0000256" key="7">
    <source>
        <dbReference type="ARBA" id="ARBA00025046"/>
    </source>
</evidence>
<dbReference type="GO" id="GO:0047443">
    <property type="term" value="F:4-hydroxy-4-methyl-2-oxoglutarate aldolase activity"/>
    <property type="evidence" value="ECO:0007669"/>
    <property type="project" value="UniProtKB-EC"/>
</dbReference>
<keyword evidence="6 10" id="KW-0456">Lyase</keyword>
<feature type="binding site" evidence="9">
    <location>
        <position position="97"/>
    </location>
    <ligand>
        <name>Mg(2+)</name>
        <dbReference type="ChEBI" id="CHEBI:18420"/>
    </ligand>
</feature>
<comment type="cofactor">
    <cofactor evidence="2 10">
        <name>a divalent metal cation</name>
        <dbReference type="ChEBI" id="CHEBI:60240"/>
    </cofactor>
</comment>
<evidence type="ECO:0000256" key="9">
    <source>
        <dbReference type="PIRSR" id="PIRSR605493-1"/>
    </source>
</evidence>
<proteinExistence type="inferred from homology"/>
<dbReference type="Pfam" id="PF03737">
    <property type="entry name" value="RraA-like"/>
    <property type="match status" value="1"/>
</dbReference>
<evidence type="ECO:0000256" key="4">
    <source>
        <dbReference type="ARBA" id="ARBA00011233"/>
    </source>
</evidence>
<evidence type="ECO:0000256" key="2">
    <source>
        <dbReference type="ARBA" id="ARBA00001968"/>
    </source>
</evidence>
<comment type="cofactor">
    <cofactor evidence="9">
        <name>Mg(2+)</name>
        <dbReference type="ChEBI" id="CHEBI:18420"/>
    </cofactor>
</comment>
<dbReference type="RefSeq" id="WP_098073957.1">
    <property type="nucleotide sequence ID" value="NZ_PDEQ01000001.1"/>
</dbReference>
<evidence type="ECO:0000256" key="5">
    <source>
        <dbReference type="ARBA" id="ARBA00022723"/>
    </source>
</evidence>
<comment type="catalytic activity">
    <reaction evidence="1 10">
        <text>4-hydroxy-4-methyl-2-oxoglutarate = 2 pyruvate</text>
        <dbReference type="Rhea" id="RHEA:22748"/>
        <dbReference type="ChEBI" id="CHEBI:15361"/>
        <dbReference type="ChEBI" id="CHEBI:58276"/>
        <dbReference type="EC" id="4.1.3.17"/>
    </reaction>
</comment>
<dbReference type="PANTHER" id="PTHR33254:SF4">
    <property type="entry name" value="4-HYDROXY-4-METHYL-2-OXOGLUTARATE ALDOLASE 3-RELATED"/>
    <property type="match status" value="1"/>
</dbReference>
<dbReference type="GO" id="GO:0008948">
    <property type="term" value="F:oxaloacetate decarboxylase activity"/>
    <property type="evidence" value="ECO:0007669"/>
    <property type="project" value="UniProtKB-EC"/>
</dbReference>
<evidence type="ECO:0000256" key="3">
    <source>
        <dbReference type="ARBA" id="ARBA00008621"/>
    </source>
</evidence>
<comment type="similarity">
    <text evidence="3 10">Belongs to the class II aldolase/RraA-like family.</text>
</comment>
<dbReference type="SUPFAM" id="SSF89562">
    <property type="entry name" value="RraA-like"/>
    <property type="match status" value="1"/>
</dbReference>
<evidence type="ECO:0000313" key="12">
    <source>
        <dbReference type="Proteomes" id="UP000220102"/>
    </source>
</evidence>
<comment type="function">
    <text evidence="7 10">Catalyzes the aldol cleavage of 4-hydroxy-4-methyl-2-oxoglutarate (HMG) into 2 molecules of pyruvate. Also contains a secondary oxaloacetate (OAA) decarboxylase activity due to the common pyruvate enolate transition state formed following C-C bond cleavage in the retro-aldol and decarboxylation reactions.</text>
</comment>
<dbReference type="OrthoDB" id="9784786at2"/>
<sequence>MAISTADLYDENRDVQVAEPVLKHFGRKTAFGGEVATVHLYEDNVLMRDKLATSGNGRVLVVDGGGSTWCALLGDRMAQRAIDHGWSGVIINGCVRDSKELAKLDVGVMALATSPRKSRKNGVGAVDVPVTMAGCLIEPGDFLYADEDGIIVSDHDLLS</sequence>
<feature type="binding site" evidence="9">
    <location>
        <begin position="74"/>
        <end position="77"/>
    </location>
    <ligand>
        <name>substrate</name>
    </ligand>
</feature>
<dbReference type="AlphaFoldDB" id="A0A2A8D338"/>
<organism evidence="11 12">
    <name type="scientific">Longibacter salinarum</name>
    <dbReference type="NCBI Taxonomy" id="1850348"/>
    <lineage>
        <taxon>Bacteria</taxon>
        <taxon>Pseudomonadati</taxon>
        <taxon>Rhodothermota</taxon>
        <taxon>Rhodothermia</taxon>
        <taxon>Rhodothermales</taxon>
        <taxon>Salisaetaceae</taxon>
        <taxon>Longibacter</taxon>
    </lineage>
</organism>
<dbReference type="NCBIfam" id="TIGR01935">
    <property type="entry name" value="NOT-MenG"/>
    <property type="match status" value="1"/>
</dbReference>
<comment type="caution">
    <text evidence="11">The sequence shown here is derived from an EMBL/GenBank/DDBJ whole genome shotgun (WGS) entry which is preliminary data.</text>
</comment>
<dbReference type="GO" id="GO:0051252">
    <property type="term" value="P:regulation of RNA metabolic process"/>
    <property type="evidence" value="ECO:0007669"/>
    <property type="project" value="InterPro"/>
</dbReference>
<dbReference type="InterPro" id="IPR036704">
    <property type="entry name" value="RraA/RraA-like_sf"/>
</dbReference>
<dbReference type="Proteomes" id="UP000220102">
    <property type="component" value="Unassembled WGS sequence"/>
</dbReference>
<dbReference type="EC" id="4.1.3.17" evidence="10"/>
<keyword evidence="9" id="KW-0460">Magnesium</keyword>
<dbReference type="EC" id="4.1.1.112" evidence="10"/>
<dbReference type="InterPro" id="IPR005493">
    <property type="entry name" value="RraA/RraA-like"/>
</dbReference>
<dbReference type="NCBIfam" id="NF006875">
    <property type="entry name" value="PRK09372.1"/>
    <property type="match status" value="1"/>
</dbReference>
<dbReference type="InterPro" id="IPR010203">
    <property type="entry name" value="RraA"/>
</dbReference>
<evidence type="ECO:0000313" key="11">
    <source>
        <dbReference type="EMBL" id="PEN15058.1"/>
    </source>
</evidence>
<dbReference type="GO" id="GO:0008428">
    <property type="term" value="F:ribonuclease inhibitor activity"/>
    <property type="evidence" value="ECO:0007669"/>
    <property type="project" value="InterPro"/>
</dbReference>
<comment type="subunit">
    <text evidence="4 10">Homotrimer.</text>
</comment>
<name>A0A2A8D338_9BACT</name>
<reference evidence="11 12" key="1">
    <citation type="submission" date="2017-10" db="EMBL/GenBank/DDBJ databases">
        <title>Draft genome of Longibacter Salinarum.</title>
        <authorList>
            <person name="Goh K.M."/>
            <person name="Shamsir M.S."/>
            <person name="Lim S.W."/>
        </authorList>
    </citation>
    <scope>NUCLEOTIDE SEQUENCE [LARGE SCALE GENOMIC DNA]</scope>
    <source>
        <strain evidence="11 12">KCTC 52045</strain>
    </source>
</reference>
<evidence type="ECO:0000256" key="8">
    <source>
        <dbReference type="ARBA" id="ARBA00047973"/>
    </source>
</evidence>
<dbReference type="EMBL" id="PDEQ01000001">
    <property type="protein sequence ID" value="PEN15058.1"/>
    <property type="molecule type" value="Genomic_DNA"/>
</dbReference>
<evidence type="ECO:0000256" key="1">
    <source>
        <dbReference type="ARBA" id="ARBA00001342"/>
    </source>
</evidence>
<dbReference type="GO" id="GO:0046872">
    <property type="term" value="F:metal ion binding"/>
    <property type="evidence" value="ECO:0007669"/>
    <property type="project" value="UniProtKB-KW"/>
</dbReference>
<gene>
    <name evidence="11" type="ORF">CRI94_01870</name>
</gene>
<evidence type="ECO:0000256" key="6">
    <source>
        <dbReference type="ARBA" id="ARBA00023239"/>
    </source>
</evidence>
<dbReference type="Gene3D" id="3.50.30.40">
    <property type="entry name" value="Ribonuclease E inhibitor RraA/RraA-like"/>
    <property type="match status" value="1"/>
</dbReference>
<keyword evidence="5 9" id="KW-0479">Metal-binding</keyword>
<dbReference type="CDD" id="cd16841">
    <property type="entry name" value="RraA_family"/>
    <property type="match status" value="1"/>
</dbReference>
<evidence type="ECO:0000256" key="10">
    <source>
        <dbReference type="RuleBase" id="RU004338"/>
    </source>
</evidence>
<comment type="catalytic activity">
    <reaction evidence="8 10">
        <text>oxaloacetate + H(+) = pyruvate + CO2</text>
        <dbReference type="Rhea" id="RHEA:15641"/>
        <dbReference type="ChEBI" id="CHEBI:15361"/>
        <dbReference type="ChEBI" id="CHEBI:15378"/>
        <dbReference type="ChEBI" id="CHEBI:16452"/>
        <dbReference type="ChEBI" id="CHEBI:16526"/>
        <dbReference type="EC" id="4.1.1.112"/>
    </reaction>
</comment>